<dbReference type="PANTHER" id="PTHR39961">
    <property type="entry name" value="HYPOTHETICAL CYTOSOLIC PROTEIN"/>
    <property type="match status" value="1"/>
</dbReference>
<comment type="caution">
    <text evidence="1">The sequence shown here is derived from an EMBL/GenBank/DDBJ whole genome shotgun (WGS) entry which is preliminary data.</text>
</comment>
<dbReference type="InterPro" id="IPR007405">
    <property type="entry name" value="Phage_KVP40_Orf299"/>
</dbReference>
<sequence>MERFLNGYFYNPSKGNLQFAEVIGELISWMRERPEKSYEVIVGCDSSSEEEPNFPVAVVILRHKEGGRFFLKKVHYPKRIFGSWRQRILEEVCLSCALGMELREKLQKSAEKFPELNYEFRYIHADVGENGRTKDMIKEVVGLIRGNGFEPKIKPESYAASVVADRYSK</sequence>
<evidence type="ECO:0000313" key="1">
    <source>
        <dbReference type="EMBL" id="OHA68538.1"/>
    </source>
</evidence>
<dbReference type="EMBL" id="MHTX01000015">
    <property type="protein sequence ID" value="OHA68538.1"/>
    <property type="molecule type" value="Genomic_DNA"/>
</dbReference>
<name>A0A1G2R7K3_9BACT</name>
<gene>
    <name evidence="1" type="ORF">A3D59_00730</name>
</gene>
<dbReference type="Pfam" id="PF04308">
    <property type="entry name" value="RNaseH_like"/>
    <property type="match status" value="1"/>
</dbReference>
<reference evidence="1 2" key="1">
    <citation type="journal article" date="2016" name="Nat. Commun.">
        <title>Thousands of microbial genomes shed light on interconnected biogeochemical processes in an aquifer system.</title>
        <authorList>
            <person name="Anantharaman K."/>
            <person name="Brown C.T."/>
            <person name="Hug L.A."/>
            <person name="Sharon I."/>
            <person name="Castelle C.J."/>
            <person name="Probst A.J."/>
            <person name="Thomas B.C."/>
            <person name="Singh A."/>
            <person name="Wilkins M.J."/>
            <person name="Karaoz U."/>
            <person name="Brodie E.L."/>
            <person name="Williams K.H."/>
            <person name="Hubbard S.S."/>
            <person name="Banfield J.F."/>
        </authorList>
    </citation>
    <scope>NUCLEOTIDE SEQUENCE [LARGE SCALE GENOMIC DNA]</scope>
</reference>
<dbReference type="AlphaFoldDB" id="A0A1G2R7K3"/>
<proteinExistence type="predicted"/>
<dbReference type="PANTHER" id="PTHR39961:SF1">
    <property type="entry name" value="DUF458 DOMAIN-CONTAINING PROTEIN"/>
    <property type="match status" value="1"/>
</dbReference>
<organism evidence="1 2">
    <name type="scientific">Candidatus Wildermuthbacteria bacterium RIFCSPHIGHO2_02_FULL_47_17</name>
    <dbReference type="NCBI Taxonomy" id="1802452"/>
    <lineage>
        <taxon>Bacteria</taxon>
        <taxon>Candidatus Wildermuthiibacteriota</taxon>
    </lineage>
</organism>
<dbReference type="Proteomes" id="UP000179258">
    <property type="component" value="Unassembled WGS sequence"/>
</dbReference>
<accession>A0A1G2R7K3</accession>
<protein>
    <submittedName>
        <fullName evidence="1">Uncharacterized protein</fullName>
    </submittedName>
</protein>
<evidence type="ECO:0000313" key="2">
    <source>
        <dbReference type="Proteomes" id="UP000179258"/>
    </source>
</evidence>